<proteinExistence type="predicted"/>
<dbReference type="Pfam" id="PF07103">
    <property type="entry name" value="DUF1365"/>
    <property type="match status" value="1"/>
</dbReference>
<dbReference type="OrthoDB" id="9778801at2"/>
<accession>A0A438AHT4</accession>
<dbReference type="InterPro" id="IPR010775">
    <property type="entry name" value="DUF1365"/>
</dbReference>
<sequence length="256" mass="28785">MVEHVPAETWHGRHGSVRNGFRYGIDYICIDPEVPAEILTAPTLFTRNRPGVWSLRDRDHGGAPGRGRGAPWVREALAQAGLDVVTDGRLLLLAQPRVLGHVFNPVSFWLAHDAEGRLRVVLAEVSNTFGDRHSYLCHRDDLAPLGTGDEVEARKVFHVSPFQPVSGRYRFRFDIAADRIDIRIAYRSDAGGEGLVATLSGPRRPLTTRAILASSLRRPFGSRRVLTLIHWQALRLWRRGAGYRQRPKPPDREVSR</sequence>
<name>A0A438AHT4_9RHOB</name>
<gene>
    <name evidence="1" type="ORF">EKE94_12160</name>
</gene>
<dbReference type="PANTHER" id="PTHR33973:SF4">
    <property type="entry name" value="OS07G0153300 PROTEIN"/>
    <property type="match status" value="1"/>
</dbReference>
<comment type="caution">
    <text evidence="1">The sequence shown here is derived from an EMBL/GenBank/DDBJ whole genome shotgun (WGS) entry which is preliminary data.</text>
</comment>
<dbReference type="EMBL" id="RQXX01000003">
    <property type="protein sequence ID" value="RVV98260.1"/>
    <property type="molecule type" value="Genomic_DNA"/>
</dbReference>
<protein>
    <submittedName>
        <fullName evidence="1">DUF1365 domain-containing protein</fullName>
    </submittedName>
</protein>
<keyword evidence="2" id="KW-1185">Reference proteome</keyword>
<reference evidence="1 2" key="1">
    <citation type="submission" date="2018-11" db="EMBL/GenBank/DDBJ databases">
        <title>Mesobaculum littorinae gen. nov., sp. nov., isolated from Littorina scabra that represents a novel genus of the order Rhodobacteraceae.</title>
        <authorList>
            <person name="Li F."/>
        </authorList>
    </citation>
    <scope>NUCLEOTIDE SEQUENCE [LARGE SCALE GENOMIC DNA]</scope>
    <source>
        <strain evidence="1 2">M0103</strain>
    </source>
</reference>
<dbReference type="PANTHER" id="PTHR33973">
    <property type="entry name" value="OS07G0153300 PROTEIN"/>
    <property type="match status" value="1"/>
</dbReference>
<organism evidence="1 2">
    <name type="scientific">Mesobaculum littorinae</name>
    <dbReference type="NCBI Taxonomy" id="2486419"/>
    <lineage>
        <taxon>Bacteria</taxon>
        <taxon>Pseudomonadati</taxon>
        <taxon>Pseudomonadota</taxon>
        <taxon>Alphaproteobacteria</taxon>
        <taxon>Rhodobacterales</taxon>
        <taxon>Roseobacteraceae</taxon>
        <taxon>Mesobaculum</taxon>
    </lineage>
</organism>
<dbReference type="Proteomes" id="UP000285908">
    <property type="component" value="Unassembled WGS sequence"/>
</dbReference>
<evidence type="ECO:0000313" key="1">
    <source>
        <dbReference type="EMBL" id="RVV98260.1"/>
    </source>
</evidence>
<dbReference type="AlphaFoldDB" id="A0A438AHT4"/>
<evidence type="ECO:0000313" key="2">
    <source>
        <dbReference type="Proteomes" id="UP000285908"/>
    </source>
</evidence>